<reference evidence="1" key="3">
    <citation type="submission" date="2023-05" db="EMBL/GenBank/DDBJ databases">
        <authorList>
            <person name="Smith C.H."/>
        </authorList>
    </citation>
    <scope>NUCLEOTIDE SEQUENCE</scope>
    <source>
        <strain evidence="1">CHS0354</strain>
        <tissue evidence="1">Mantle</tissue>
    </source>
</reference>
<dbReference type="AlphaFoldDB" id="A0AAE0VJ89"/>
<evidence type="ECO:0000313" key="1">
    <source>
        <dbReference type="EMBL" id="KAK3579646.1"/>
    </source>
</evidence>
<organism evidence="1 2">
    <name type="scientific">Potamilus streckersoni</name>
    <dbReference type="NCBI Taxonomy" id="2493646"/>
    <lineage>
        <taxon>Eukaryota</taxon>
        <taxon>Metazoa</taxon>
        <taxon>Spiralia</taxon>
        <taxon>Lophotrochozoa</taxon>
        <taxon>Mollusca</taxon>
        <taxon>Bivalvia</taxon>
        <taxon>Autobranchia</taxon>
        <taxon>Heteroconchia</taxon>
        <taxon>Palaeoheterodonta</taxon>
        <taxon>Unionida</taxon>
        <taxon>Unionoidea</taxon>
        <taxon>Unionidae</taxon>
        <taxon>Ambleminae</taxon>
        <taxon>Lampsilini</taxon>
        <taxon>Potamilus</taxon>
    </lineage>
</organism>
<evidence type="ECO:0000313" key="2">
    <source>
        <dbReference type="Proteomes" id="UP001195483"/>
    </source>
</evidence>
<keyword evidence="2" id="KW-1185">Reference proteome</keyword>
<protein>
    <submittedName>
        <fullName evidence="1">Uncharacterized protein</fullName>
    </submittedName>
</protein>
<reference evidence="1" key="2">
    <citation type="journal article" date="2021" name="Genome Biol. Evol.">
        <title>Developing a high-quality reference genome for a parasitic bivalve with doubly uniparental inheritance (Bivalvia: Unionida).</title>
        <authorList>
            <person name="Smith C.H."/>
        </authorList>
    </citation>
    <scope>NUCLEOTIDE SEQUENCE</scope>
    <source>
        <strain evidence="1">CHS0354</strain>
        <tissue evidence="1">Mantle</tissue>
    </source>
</reference>
<comment type="caution">
    <text evidence="1">The sequence shown here is derived from an EMBL/GenBank/DDBJ whole genome shotgun (WGS) entry which is preliminary data.</text>
</comment>
<name>A0AAE0VJ89_9BIVA</name>
<dbReference type="Proteomes" id="UP001195483">
    <property type="component" value="Unassembled WGS sequence"/>
</dbReference>
<sequence>MVGTCIVKRVCTGLRKAEAWLAGNIVYIQGQTKWGLGFYRLVSLLRKEAYLVRLANQGKRFWRKCETKLQITKFIKCTLGPVHSLRDLHLKDFELRRRVIWFQSVGINTVATTVIYPSGPLRWPSG</sequence>
<reference evidence="1" key="1">
    <citation type="journal article" date="2021" name="Genome Biol. Evol.">
        <title>A High-Quality Reference Genome for a Parasitic Bivalve with Doubly Uniparental Inheritance (Bivalvia: Unionida).</title>
        <authorList>
            <person name="Smith C.H."/>
        </authorList>
    </citation>
    <scope>NUCLEOTIDE SEQUENCE</scope>
    <source>
        <strain evidence="1">CHS0354</strain>
    </source>
</reference>
<proteinExistence type="predicted"/>
<gene>
    <name evidence="1" type="ORF">CHS0354_034151</name>
</gene>
<accession>A0AAE0VJ89</accession>
<dbReference type="EMBL" id="JAEAOA010001998">
    <property type="protein sequence ID" value="KAK3579646.1"/>
    <property type="molecule type" value="Genomic_DNA"/>
</dbReference>